<proteinExistence type="predicted"/>
<dbReference type="GO" id="GO:0005634">
    <property type="term" value="C:nucleus"/>
    <property type="evidence" value="ECO:0007669"/>
    <property type="project" value="UniProtKB-SubCell"/>
</dbReference>
<organism evidence="4 5">
    <name type="scientific">Kingdonia uniflora</name>
    <dbReference type="NCBI Taxonomy" id="39325"/>
    <lineage>
        <taxon>Eukaryota</taxon>
        <taxon>Viridiplantae</taxon>
        <taxon>Streptophyta</taxon>
        <taxon>Embryophyta</taxon>
        <taxon>Tracheophyta</taxon>
        <taxon>Spermatophyta</taxon>
        <taxon>Magnoliopsida</taxon>
        <taxon>Ranunculales</taxon>
        <taxon>Circaeasteraceae</taxon>
        <taxon>Kingdonia</taxon>
    </lineage>
</organism>
<dbReference type="OrthoDB" id="1678912at2759"/>
<comment type="subcellular location">
    <subcellularLocation>
        <location evidence="1">Nucleus</location>
    </subcellularLocation>
</comment>
<protein>
    <recommendedName>
        <fullName evidence="3">JmjC domain-containing protein</fullName>
    </recommendedName>
</protein>
<dbReference type="GO" id="GO:0010468">
    <property type="term" value="P:regulation of gene expression"/>
    <property type="evidence" value="ECO:0007669"/>
    <property type="project" value="TreeGrafter"/>
</dbReference>
<reference evidence="4 5" key="1">
    <citation type="journal article" date="2020" name="IScience">
        <title>Genome Sequencing of the Endangered Kingdonia uniflora (Circaeasteraceae, Ranunculales) Reveals Potential Mechanisms of Evolutionary Specialization.</title>
        <authorList>
            <person name="Sun Y."/>
            <person name="Deng T."/>
            <person name="Zhang A."/>
            <person name="Moore M.J."/>
            <person name="Landis J.B."/>
            <person name="Lin N."/>
            <person name="Zhang H."/>
            <person name="Zhang X."/>
            <person name="Huang J."/>
            <person name="Zhang X."/>
            <person name="Sun H."/>
            <person name="Wang H."/>
        </authorList>
    </citation>
    <scope>NUCLEOTIDE SEQUENCE [LARGE SCALE GENOMIC DNA]</scope>
    <source>
        <strain evidence="4">TB1705</strain>
        <tissue evidence="4">Leaf</tissue>
    </source>
</reference>
<comment type="caution">
    <text evidence="4">The sequence shown here is derived from an EMBL/GenBank/DDBJ whole genome shotgun (WGS) entry which is preliminary data.</text>
</comment>
<dbReference type="GO" id="GO:0000785">
    <property type="term" value="C:chromatin"/>
    <property type="evidence" value="ECO:0007669"/>
    <property type="project" value="TreeGrafter"/>
</dbReference>
<dbReference type="PROSITE" id="PS51184">
    <property type="entry name" value="JMJC"/>
    <property type="match status" value="1"/>
</dbReference>
<accession>A0A7J7N7X4</accession>
<sequence>MKKHLPDLFEEQPDLLHGLVTQLSPSIIIFEGVPAYRCIQNPWEFILSFPRAYHSGFNCGFNCADTVNVAPLDWLPYGKNGIREQARKTTISHDKLLLGAARKAVKAQWEIYLLRKDTLDNIRWKGVCGKDDILTNELKSASHIWIPYFLKAYNGLVALPILG</sequence>
<evidence type="ECO:0000256" key="2">
    <source>
        <dbReference type="ARBA" id="ARBA00023242"/>
    </source>
</evidence>
<dbReference type="Pfam" id="PF02373">
    <property type="entry name" value="JmjC"/>
    <property type="match status" value="1"/>
</dbReference>
<dbReference type="AlphaFoldDB" id="A0A7J7N7X4"/>
<dbReference type="GO" id="GO:0034647">
    <property type="term" value="F:histone H3K4me/H3K4me2/H3K4me3 demethylase activity"/>
    <property type="evidence" value="ECO:0007669"/>
    <property type="project" value="TreeGrafter"/>
</dbReference>
<dbReference type="PANTHER" id="PTHR10694">
    <property type="entry name" value="LYSINE-SPECIFIC DEMETHYLASE"/>
    <property type="match status" value="1"/>
</dbReference>
<keyword evidence="5" id="KW-1185">Reference proteome</keyword>
<dbReference type="Proteomes" id="UP000541444">
    <property type="component" value="Unassembled WGS sequence"/>
</dbReference>
<evidence type="ECO:0000313" key="4">
    <source>
        <dbReference type="EMBL" id="KAF6163245.1"/>
    </source>
</evidence>
<gene>
    <name evidence="4" type="ORF">GIB67_025109</name>
</gene>
<evidence type="ECO:0000256" key="1">
    <source>
        <dbReference type="ARBA" id="ARBA00004123"/>
    </source>
</evidence>
<evidence type="ECO:0000313" key="5">
    <source>
        <dbReference type="Proteomes" id="UP000541444"/>
    </source>
</evidence>
<dbReference type="InterPro" id="IPR003347">
    <property type="entry name" value="JmjC_dom"/>
</dbReference>
<dbReference type="EMBL" id="JACGCM010000999">
    <property type="protein sequence ID" value="KAF6163245.1"/>
    <property type="molecule type" value="Genomic_DNA"/>
</dbReference>
<dbReference type="PANTHER" id="PTHR10694:SF113">
    <property type="entry name" value="PROTEIN JUMONJI"/>
    <property type="match status" value="1"/>
</dbReference>
<keyword evidence="2" id="KW-0539">Nucleus</keyword>
<feature type="domain" description="JmjC" evidence="3">
    <location>
        <begin position="1"/>
        <end position="86"/>
    </location>
</feature>
<name>A0A7J7N7X4_9MAGN</name>
<dbReference type="SUPFAM" id="SSF51197">
    <property type="entry name" value="Clavaminate synthase-like"/>
    <property type="match status" value="1"/>
</dbReference>
<dbReference type="Gene3D" id="2.60.120.650">
    <property type="entry name" value="Cupin"/>
    <property type="match status" value="1"/>
</dbReference>
<evidence type="ECO:0000259" key="3">
    <source>
        <dbReference type="PROSITE" id="PS51184"/>
    </source>
</evidence>